<feature type="domain" description="Mannitol dehydrogenase N-terminal" evidence="4">
    <location>
        <begin position="17"/>
        <end position="258"/>
    </location>
</feature>
<dbReference type="InterPro" id="IPR013131">
    <property type="entry name" value="Mannitol_DH_N"/>
</dbReference>
<evidence type="ECO:0000256" key="2">
    <source>
        <dbReference type="ARBA" id="ARBA00023027"/>
    </source>
</evidence>
<dbReference type="NCBIfam" id="NF002969">
    <property type="entry name" value="PRK03643.1"/>
    <property type="match status" value="1"/>
</dbReference>
<proteinExistence type="predicted"/>
<sequence length="486" mass="55443">MEILNKAMTGKKERPVKVVQFGEGNFLRGFVDYMIDIANEKGMFDGDIVLIKPIEFGNLEMFHRQDCQYTVSLRGIVDGEAKVLNRKITSVADAVDTSTEYEKYMSLAELDTLRFVVSNTTEAGIVYDETDRFDAKPPKSFPGKLTKFLYRRFETFKGDKEKGLVMLPVELIDDNGIMLKKCVMQLIDLWKLGDDFKTWVDEACIFTSTLVDRIITGYPRDNEKEEWEKLGYEDHLLVTGEPFALWVIESEKDISKELPLPDAGLPVIFTDNQKPYKQRKVRILNGAHTSFVLASYLAGNDYVKESMDDDDIRNFMMKTIFDEVIPTLTLPEAELKEFAEAVITRFNNPYVKHALLSISLNSVSKWRARCMPSLLGYVEKTGKLPVHLAFSLAALMAFYTGTEIRDKALIGHRNGQEYNIMDDRKVLEFFRDNCEKDTRTFVTAFLGEEDFFGQDLNQVAGLTDAVTAYLDDIKKNGMRAALCRIS</sequence>
<evidence type="ECO:0000259" key="4">
    <source>
        <dbReference type="Pfam" id="PF01232"/>
    </source>
</evidence>
<dbReference type="SUPFAM" id="SSF48179">
    <property type="entry name" value="6-phosphogluconate dehydrogenase C-terminal domain-like"/>
    <property type="match status" value="1"/>
</dbReference>
<dbReference type="GO" id="GO:0019698">
    <property type="term" value="P:D-galacturonate catabolic process"/>
    <property type="evidence" value="ECO:0007669"/>
    <property type="project" value="TreeGrafter"/>
</dbReference>
<reference evidence="6" key="2">
    <citation type="submission" date="2021-04" db="EMBL/GenBank/DDBJ databases">
        <authorList>
            <person name="Gilroy R."/>
        </authorList>
    </citation>
    <scope>NUCLEOTIDE SEQUENCE</scope>
    <source>
        <strain evidence="6">CHK195-6426</strain>
    </source>
</reference>
<evidence type="ECO:0000313" key="6">
    <source>
        <dbReference type="EMBL" id="HIW80120.1"/>
    </source>
</evidence>
<dbReference type="GO" id="GO:0019592">
    <property type="term" value="P:mannitol catabolic process"/>
    <property type="evidence" value="ECO:0007669"/>
    <property type="project" value="TreeGrafter"/>
</dbReference>
<gene>
    <name evidence="6" type="ORF">H9742_01100</name>
</gene>
<dbReference type="PANTHER" id="PTHR30524:SF0">
    <property type="entry name" value="ALTRONATE OXIDOREDUCTASE-RELATED"/>
    <property type="match status" value="1"/>
</dbReference>
<dbReference type="PANTHER" id="PTHR30524">
    <property type="entry name" value="MANNITOL-1-PHOSPHATE 5-DEHYDROGENASE"/>
    <property type="match status" value="1"/>
</dbReference>
<comment type="catalytic activity">
    <reaction evidence="3">
        <text>D-mannitol 1-phosphate + NAD(+) = beta-D-fructose 6-phosphate + NADH + H(+)</text>
        <dbReference type="Rhea" id="RHEA:19661"/>
        <dbReference type="ChEBI" id="CHEBI:15378"/>
        <dbReference type="ChEBI" id="CHEBI:57540"/>
        <dbReference type="ChEBI" id="CHEBI:57634"/>
        <dbReference type="ChEBI" id="CHEBI:57945"/>
        <dbReference type="ChEBI" id="CHEBI:61381"/>
        <dbReference type="EC" id="1.1.1.17"/>
    </reaction>
</comment>
<feature type="domain" description="Mannitol dehydrogenase C-terminal" evidence="5">
    <location>
        <begin position="274"/>
        <end position="473"/>
    </location>
</feature>
<keyword evidence="2" id="KW-0520">NAD</keyword>
<dbReference type="InterPro" id="IPR013118">
    <property type="entry name" value="Mannitol_DH_C"/>
</dbReference>
<evidence type="ECO:0000259" key="5">
    <source>
        <dbReference type="Pfam" id="PF08125"/>
    </source>
</evidence>
<dbReference type="InterPro" id="IPR013328">
    <property type="entry name" value="6PGD_dom2"/>
</dbReference>
<dbReference type="Pfam" id="PF08125">
    <property type="entry name" value="Mannitol_dh_C"/>
    <property type="match status" value="1"/>
</dbReference>
<dbReference type="Gene3D" id="1.10.1040.10">
    <property type="entry name" value="N-(1-d-carboxylethyl)-l-norvaline Dehydrogenase, domain 2"/>
    <property type="match status" value="1"/>
</dbReference>
<accession>A0A9D1R3D0</accession>
<protein>
    <submittedName>
        <fullName evidence="6">Tagaturonate reductase</fullName>
    </submittedName>
</protein>
<dbReference type="Proteomes" id="UP000824265">
    <property type="component" value="Unassembled WGS sequence"/>
</dbReference>
<reference evidence="6" key="1">
    <citation type="journal article" date="2021" name="PeerJ">
        <title>Extensive microbial diversity within the chicken gut microbiome revealed by metagenomics and culture.</title>
        <authorList>
            <person name="Gilroy R."/>
            <person name="Ravi A."/>
            <person name="Getino M."/>
            <person name="Pursley I."/>
            <person name="Horton D.L."/>
            <person name="Alikhan N.F."/>
            <person name="Baker D."/>
            <person name="Gharbi K."/>
            <person name="Hall N."/>
            <person name="Watson M."/>
            <person name="Adriaenssens E.M."/>
            <person name="Foster-Nyarko E."/>
            <person name="Jarju S."/>
            <person name="Secka A."/>
            <person name="Antonio M."/>
            <person name="Oren A."/>
            <person name="Chaudhuri R.R."/>
            <person name="La Ragione R."/>
            <person name="Hildebrand F."/>
            <person name="Pallen M.J."/>
        </authorList>
    </citation>
    <scope>NUCLEOTIDE SEQUENCE</scope>
    <source>
        <strain evidence="6">CHK195-6426</strain>
    </source>
</reference>
<keyword evidence="1" id="KW-0560">Oxidoreductase</keyword>
<dbReference type="Pfam" id="PF01232">
    <property type="entry name" value="Mannitol_dh"/>
    <property type="match status" value="1"/>
</dbReference>
<evidence type="ECO:0000313" key="7">
    <source>
        <dbReference type="Proteomes" id="UP000824265"/>
    </source>
</evidence>
<dbReference type="GO" id="GO:0008926">
    <property type="term" value="F:mannitol-1-phosphate 5-dehydrogenase activity"/>
    <property type="evidence" value="ECO:0007669"/>
    <property type="project" value="UniProtKB-EC"/>
</dbReference>
<dbReference type="Gene3D" id="3.40.50.720">
    <property type="entry name" value="NAD(P)-binding Rossmann-like Domain"/>
    <property type="match status" value="1"/>
</dbReference>
<name>A0A9D1R3D0_9FIRM</name>
<evidence type="ECO:0000256" key="1">
    <source>
        <dbReference type="ARBA" id="ARBA00023002"/>
    </source>
</evidence>
<dbReference type="InterPro" id="IPR008927">
    <property type="entry name" value="6-PGluconate_DH-like_C_sf"/>
</dbReference>
<dbReference type="SUPFAM" id="SSF51735">
    <property type="entry name" value="NAD(P)-binding Rossmann-fold domains"/>
    <property type="match status" value="1"/>
</dbReference>
<evidence type="ECO:0000256" key="3">
    <source>
        <dbReference type="ARBA" id="ARBA00048615"/>
    </source>
</evidence>
<comment type="caution">
    <text evidence="6">The sequence shown here is derived from an EMBL/GenBank/DDBJ whole genome shotgun (WGS) entry which is preliminary data.</text>
</comment>
<dbReference type="GO" id="GO:0005829">
    <property type="term" value="C:cytosol"/>
    <property type="evidence" value="ECO:0007669"/>
    <property type="project" value="TreeGrafter"/>
</dbReference>
<dbReference type="AlphaFoldDB" id="A0A9D1R3D0"/>
<dbReference type="GO" id="GO:0009026">
    <property type="term" value="F:tagaturonate reductase activity"/>
    <property type="evidence" value="ECO:0007669"/>
    <property type="project" value="TreeGrafter"/>
</dbReference>
<organism evidence="6 7">
    <name type="scientific">Candidatus Acetatifactor stercoripullorum</name>
    <dbReference type="NCBI Taxonomy" id="2838414"/>
    <lineage>
        <taxon>Bacteria</taxon>
        <taxon>Bacillati</taxon>
        <taxon>Bacillota</taxon>
        <taxon>Clostridia</taxon>
        <taxon>Lachnospirales</taxon>
        <taxon>Lachnospiraceae</taxon>
        <taxon>Acetatifactor</taxon>
    </lineage>
</organism>
<dbReference type="InterPro" id="IPR036291">
    <property type="entry name" value="NAD(P)-bd_dom_sf"/>
</dbReference>
<dbReference type="EMBL" id="DXGH01000006">
    <property type="protein sequence ID" value="HIW80120.1"/>
    <property type="molecule type" value="Genomic_DNA"/>
</dbReference>